<dbReference type="GO" id="GO:0009228">
    <property type="term" value="P:thiamine biosynthetic process"/>
    <property type="evidence" value="ECO:0007669"/>
    <property type="project" value="UniProtKB-KW"/>
</dbReference>
<feature type="binding site" evidence="9">
    <location>
        <position position="103"/>
    </location>
    <ligand>
        <name>4-amino-2-methyl-5-(diphosphooxymethyl)pyrimidine</name>
        <dbReference type="ChEBI" id="CHEBI:57841"/>
    </ligand>
</feature>
<dbReference type="eggNOG" id="COG0352">
    <property type="taxonomic scope" value="Bacteria"/>
</dbReference>
<dbReference type="GO" id="GO:0000287">
    <property type="term" value="F:magnesium ion binding"/>
    <property type="evidence" value="ECO:0007669"/>
    <property type="project" value="UniProtKB-UniRule"/>
</dbReference>
<dbReference type="InterPro" id="IPR013785">
    <property type="entry name" value="Aldolase_TIM"/>
</dbReference>
<comment type="similarity">
    <text evidence="9 10">Belongs to the thiamine-phosphate synthase family.</text>
</comment>
<keyword evidence="3 9" id="KW-0479">Metal-binding</keyword>
<feature type="binding site" evidence="9">
    <location>
        <position position="65"/>
    </location>
    <ligand>
        <name>Mg(2+)</name>
        <dbReference type="ChEBI" id="CHEBI:18420"/>
    </ligand>
</feature>
<dbReference type="Gene3D" id="3.20.20.70">
    <property type="entry name" value="Aldolase class I"/>
    <property type="match status" value="1"/>
</dbReference>
<evidence type="ECO:0000256" key="6">
    <source>
        <dbReference type="ARBA" id="ARBA00047334"/>
    </source>
</evidence>
<dbReference type="OrthoDB" id="9810880at2"/>
<dbReference type="EC" id="2.5.1.3" evidence="9"/>
<evidence type="ECO:0000256" key="8">
    <source>
        <dbReference type="ARBA" id="ARBA00047883"/>
    </source>
</evidence>
<dbReference type="EMBL" id="CP009043">
    <property type="protein sequence ID" value="AII15097.1"/>
    <property type="molecule type" value="Genomic_DNA"/>
</dbReference>
<dbReference type="GO" id="GO:0005737">
    <property type="term" value="C:cytoplasm"/>
    <property type="evidence" value="ECO:0007669"/>
    <property type="project" value="TreeGrafter"/>
</dbReference>
<keyword evidence="5 9" id="KW-0784">Thiamine biosynthesis</keyword>
<feature type="binding site" evidence="9">
    <location>
        <position position="160"/>
    </location>
    <ligand>
        <name>2-[(2R,5Z)-2-carboxy-4-methylthiazol-5(2H)-ylidene]ethyl phosphate</name>
        <dbReference type="ChEBI" id="CHEBI:62899"/>
    </ligand>
</feature>
<dbReference type="AlphaFoldDB" id="A0A076FCG4"/>
<dbReference type="InterPro" id="IPR036206">
    <property type="entry name" value="ThiamineP_synth_sf"/>
</dbReference>
<feature type="binding site" evidence="9">
    <location>
        <begin position="180"/>
        <end position="181"/>
    </location>
    <ligand>
        <name>2-[(2R,5Z)-2-carboxy-4-methylthiazol-5(2H)-ylidene]ethyl phosphate</name>
        <dbReference type="ChEBI" id="CHEBI:62899"/>
    </ligand>
</feature>
<dbReference type="GO" id="GO:0004789">
    <property type="term" value="F:thiamine-phosphate diphosphorylase activity"/>
    <property type="evidence" value="ECO:0007669"/>
    <property type="project" value="UniProtKB-UniRule"/>
</dbReference>
<dbReference type="KEGG" id="caj:CIG1485E_1264"/>
<dbReference type="HOGENOM" id="CLU_018272_3_1_7"/>
<evidence type="ECO:0000313" key="13">
    <source>
        <dbReference type="EMBL" id="AII15097.1"/>
    </source>
</evidence>
<proteinExistence type="inferred from homology"/>
<dbReference type="InterPro" id="IPR022998">
    <property type="entry name" value="ThiamineP_synth_TenI"/>
</dbReference>
<evidence type="ECO:0000256" key="7">
    <source>
        <dbReference type="ARBA" id="ARBA00047851"/>
    </source>
</evidence>
<evidence type="ECO:0000256" key="9">
    <source>
        <dbReference type="HAMAP-Rule" id="MF_00097"/>
    </source>
</evidence>
<dbReference type="STRING" id="1244531.CIG2463D_1397"/>
<dbReference type="PANTHER" id="PTHR20857:SF15">
    <property type="entry name" value="THIAMINE-PHOSPHATE SYNTHASE"/>
    <property type="match status" value="1"/>
</dbReference>
<dbReference type="Proteomes" id="UP000028486">
    <property type="component" value="Chromosome"/>
</dbReference>
<dbReference type="SUPFAM" id="SSF51391">
    <property type="entry name" value="Thiamin phosphate synthase"/>
    <property type="match status" value="1"/>
</dbReference>
<organism evidence="13 14">
    <name type="scientific">Campylobacter iguaniorum</name>
    <dbReference type="NCBI Taxonomy" id="1244531"/>
    <lineage>
        <taxon>Bacteria</taxon>
        <taxon>Pseudomonadati</taxon>
        <taxon>Campylobacterota</taxon>
        <taxon>Epsilonproteobacteria</taxon>
        <taxon>Campylobacterales</taxon>
        <taxon>Campylobacteraceae</taxon>
        <taxon>Campylobacter</taxon>
    </lineage>
</organism>
<dbReference type="GO" id="GO:0009229">
    <property type="term" value="P:thiamine diphosphate biosynthetic process"/>
    <property type="evidence" value="ECO:0007669"/>
    <property type="project" value="UniProtKB-UniRule"/>
</dbReference>
<dbReference type="CDD" id="cd00564">
    <property type="entry name" value="TMP_TenI"/>
    <property type="match status" value="1"/>
</dbReference>
<name>A0A076FCG4_9BACT</name>
<evidence type="ECO:0000256" key="2">
    <source>
        <dbReference type="ARBA" id="ARBA00022679"/>
    </source>
</evidence>
<evidence type="ECO:0000256" key="10">
    <source>
        <dbReference type="RuleBase" id="RU003826"/>
    </source>
</evidence>
<protein>
    <recommendedName>
        <fullName evidence="9">Thiamine-phosphate synthase</fullName>
        <shortName evidence="9">TP synthase</shortName>
        <shortName evidence="9">TPS</shortName>
        <ecNumber evidence="9">2.5.1.3</ecNumber>
    </recommendedName>
    <alternativeName>
        <fullName evidence="9">Thiamine-phosphate pyrophosphorylase</fullName>
        <shortName evidence="9">TMP pyrophosphorylase</shortName>
        <shortName evidence="9">TMP-PPase</shortName>
    </alternativeName>
</protein>
<keyword evidence="2 9" id="KW-0808">Transferase</keyword>
<comment type="catalytic activity">
    <reaction evidence="8 9 10">
        <text>2-[(2R,5Z)-2-carboxy-4-methylthiazol-5(2H)-ylidene]ethyl phosphate + 4-amino-2-methyl-5-(diphosphooxymethyl)pyrimidine + 2 H(+) = thiamine phosphate + CO2 + diphosphate</text>
        <dbReference type="Rhea" id="RHEA:47844"/>
        <dbReference type="ChEBI" id="CHEBI:15378"/>
        <dbReference type="ChEBI" id="CHEBI:16526"/>
        <dbReference type="ChEBI" id="CHEBI:33019"/>
        <dbReference type="ChEBI" id="CHEBI:37575"/>
        <dbReference type="ChEBI" id="CHEBI:57841"/>
        <dbReference type="ChEBI" id="CHEBI:62899"/>
        <dbReference type="EC" id="2.5.1.3"/>
    </reaction>
</comment>
<evidence type="ECO:0000256" key="1">
    <source>
        <dbReference type="ARBA" id="ARBA00005165"/>
    </source>
</evidence>
<feature type="binding site" evidence="9">
    <location>
        <begin position="34"/>
        <end position="38"/>
    </location>
    <ligand>
        <name>4-amino-2-methyl-5-(diphosphooxymethyl)pyrimidine</name>
        <dbReference type="ChEBI" id="CHEBI:57841"/>
    </ligand>
</feature>
<feature type="binding site" evidence="9">
    <location>
        <begin position="130"/>
        <end position="132"/>
    </location>
    <ligand>
        <name>2-[(2R,5Z)-2-carboxy-4-methylthiazol-5(2H)-ylidene]ethyl phosphate</name>
        <dbReference type="ChEBI" id="CHEBI:62899"/>
    </ligand>
</feature>
<evidence type="ECO:0000256" key="11">
    <source>
        <dbReference type="RuleBase" id="RU004253"/>
    </source>
</evidence>
<feature type="domain" description="Thiamine phosphate synthase/TenI" evidence="12">
    <location>
        <begin position="4"/>
        <end position="182"/>
    </location>
</feature>
<comment type="function">
    <text evidence="9">Condenses 4-methyl-5-(beta-hydroxyethyl)thiazole monophosphate (THZ-P) and 2-methyl-4-amino-5-hydroxymethyl pyrimidine pyrophosphate (HMP-PP) to form thiamine monophosphate (TMP).</text>
</comment>
<accession>A0A076FCG4</accession>
<keyword evidence="14" id="KW-1185">Reference proteome</keyword>
<feature type="binding site" evidence="9">
    <location>
        <position position="64"/>
    </location>
    <ligand>
        <name>4-amino-2-methyl-5-(diphosphooxymethyl)pyrimidine</name>
        <dbReference type="ChEBI" id="CHEBI:57841"/>
    </ligand>
</feature>
<feature type="binding site" evidence="9">
    <location>
        <position position="133"/>
    </location>
    <ligand>
        <name>4-amino-2-methyl-5-(diphosphooxymethyl)pyrimidine</name>
        <dbReference type="ChEBI" id="CHEBI:57841"/>
    </ligand>
</feature>
<dbReference type="RefSeq" id="WP_038454712.1">
    <property type="nucleotide sequence ID" value="NZ_CP009043.1"/>
</dbReference>
<dbReference type="UniPathway" id="UPA00060">
    <property type="reaction ID" value="UER00141"/>
</dbReference>
<comment type="catalytic activity">
    <reaction evidence="6 9 10">
        <text>4-methyl-5-(2-phosphooxyethyl)-thiazole + 4-amino-2-methyl-5-(diphosphooxymethyl)pyrimidine + H(+) = thiamine phosphate + diphosphate</text>
        <dbReference type="Rhea" id="RHEA:22328"/>
        <dbReference type="ChEBI" id="CHEBI:15378"/>
        <dbReference type="ChEBI" id="CHEBI:33019"/>
        <dbReference type="ChEBI" id="CHEBI:37575"/>
        <dbReference type="ChEBI" id="CHEBI:57841"/>
        <dbReference type="ChEBI" id="CHEBI:58296"/>
        <dbReference type="EC" id="2.5.1.3"/>
    </reaction>
</comment>
<gene>
    <name evidence="9 13" type="primary">thiE</name>
    <name evidence="13" type="ORF">CIG1485E_1264</name>
</gene>
<reference evidence="14" key="1">
    <citation type="journal article" date="2014" name="Genome Announc.">
        <title>Complete Genome Sequence of Campylobacter iguaniorum Strain 1485ET, Isolated from a Bearded Dragon (Pogona vitticeps).</title>
        <authorList>
            <person name="Gilbert M.J."/>
            <person name="Miller W.G."/>
            <person name="Yee E."/>
            <person name="Kik M."/>
            <person name="Wagenaar J.A."/>
            <person name="Duim B."/>
        </authorList>
    </citation>
    <scope>NUCLEOTIDE SEQUENCE [LARGE SCALE GENOMIC DNA]</scope>
    <source>
        <strain evidence="14">1485E</strain>
    </source>
</reference>
<comment type="pathway">
    <text evidence="1 9 11">Cofactor biosynthesis; thiamine diphosphate biosynthesis; thiamine phosphate from 4-amino-2-methyl-5-diphosphomethylpyrimidine and 4-methyl-5-(2-phosphoethyl)-thiazole: step 1/1.</text>
</comment>
<evidence type="ECO:0000259" key="12">
    <source>
        <dbReference type="Pfam" id="PF02581"/>
    </source>
</evidence>
<evidence type="ECO:0000313" key="14">
    <source>
        <dbReference type="Proteomes" id="UP000028486"/>
    </source>
</evidence>
<dbReference type="PANTHER" id="PTHR20857">
    <property type="entry name" value="THIAMINE-PHOSPHATE PYROPHOSPHORYLASE"/>
    <property type="match status" value="1"/>
</dbReference>
<feature type="binding site" evidence="9">
    <location>
        <position position="84"/>
    </location>
    <ligand>
        <name>Mg(2+)</name>
        <dbReference type="ChEBI" id="CHEBI:18420"/>
    </ligand>
</feature>
<dbReference type="InterPro" id="IPR034291">
    <property type="entry name" value="TMP_synthase"/>
</dbReference>
<sequence>MNQLYILTDSNFTPPSELKNAVQEILNSGIKLIQYRNKSQNHDINLLKWVVSLCDEFGAKLIINDDPILAVNCGAHGVHVGKEDGGVLRAREILGDKAIIGASCYNDINLAIKAQNDGASYVAFGAMFTSQTKPNAKLCDHEIVKKAKEILSIPVCVIGGINSSNLQSVCALKPDYIAIISAAYKPNSITQNIVNLQNIIRK</sequence>
<keyword evidence="4 9" id="KW-0460">Magnesium</keyword>
<dbReference type="NCBIfam" id="TIGR00693">
    <property type="entry name" value="thiE"/>
    <property type="match status" value="1"/>
</dbReference>
<evidence type="ECO:0000256" key="5">
    <source>
        <dbReference type="ARBA" id="ARBA00022977"/>
    </source>
</evidence>
<dbReference type="HAMAP" id="MF_00097">
    <property type="entry name" value="TMP_synthase"/>
    <property type="match status" value="1"/>
</dbReference>
<evidence type="ECO:0000256" key="3">
    <source>
        <dbReference type="ARBA" id="ARBA00022723"/>
    </source>
</evidence>
<evidence type="ECO:0000256" key="4">
    <source>
        <dbReference type="ARBA" id="ARBA00022842"/>
    </source>
</evidence>
<comment type="cofactor">
    <cofactor evidence="9">
        <name>Mg(2+)</name>
        <dbReference type="ChEBI" id="CHEBI:18420"/>
    </cofactor>
    <text evidence="9">Binds 1 Mg(2+) ion per subunit.</text>
</comment>
<comment type="catalytic activity">
    <reaction evidence="7 9 10">
        <text>2-(2-carboxy-4-methylthiazol-5-yl)ethyl phosphate + 4-amino-2-methyl-5-(diphosphooxymethyl)pyrimidine + 2 H(+) = thiamine phosphate + CO2 + diphosphate</text>
        <dbReference type="Rhea" id="RHEA:47848"/>
        <dbReference type="ChEBI" id="CHEBI:15378"/>
        <dbReference type="ChEBI" id="CHEBI:16526"/>
        <dbReference type="ChEBI" id="CHEBI:33019"/>
        <dbReference type="ChEBI" id="CHEBI:37575"/>
        <dbReference type="ChEBI" id="CHEBI:57841"/>
        <dbReference type="ChEBI" id="CHEBI:62890"/>
        <dbReference type="EC" id="2.5.1.3"/>
    </reaction>
</comment>
<dbReference type="Pfam" id="PF02581">
    <property type="entry name" value="TMP-TENI"/>
    <property type="match status" value="1"/>
</dbReference>